<evidence type="ECO:0000313" key="1">
    <source>
        <dbReference type="EMBL" id="KAA0153863.1"/>
    </source>
</evidence>
<dbReference type="AlphaFoldDB" id="A0A5A8DL26"/>
<sequence length="286" mass="30413">MYLALGRKSENTATVRAAKGALTGAYLCCNLGEMQADGSVTSRKNATEVADETEAIRAALASVTGRADPEVWHVVGVSQQAIESRSWARSGAPGKFAELAASWHSTGLIVDYEPSTNYSQAHAEAYGRFLEALGEALRNTSAAGAGGGSQREMRAGMDFAGWGILDQPFWHAYAAASLGRYTSMSPTYSGADLLKDEAFAKSALAGPLPAHAVAFGLGTELDSKCPPPKWQYHWTEAPLRKFLADIASRGALSVDLWRADIDGYCAEGTAPWMLDAVRDFVSGRLG</sequence>
<comment type="caution">
    <text evidence="2">The sequence shown here is derived from an EMBL/GenBank/DDBJ whole genome shotgun (WGS) entry which is preliminary data.</text>
</comment>
<reference evidence="3 4" key="1">
    <citation type="submission" date="2019-07" db="EMBL/GenBank/DDBJ databases">
        <title>Genomes of Cafeteria roenbergensis.</title>
        <authorList>
            <person name="Fischer M.G."/>
            <person name="Hackl T."/>
            <person name="Roman M."/>
        </authorList>
    </citation>
    <scope>NUCLEOTIDE SEQUENCE [LARGE SCALE GENOMIC DNA]</scope>
    <source>
        <strain evidence="1 3">BVI</strain>
        <strain evidence="2 4">RCC970-E3</strain>
    </source>
</reference>
<evidence type="ECO:0000313" key="3">
    <source>
        <dbReference type="Proteomes" id="UP000323011"/>
    </source>
</evidence>
<accession>A0A5A8DL26</accession>
<dbReference type="EMBL" id="VLTL01000056">
    <property type="protein sequence ID" value="KAA0164521.1"/>
    <property type="molecule type" value="Genomic_DNA"/>
</dbReference>
<organism evidence="2 4">
    <name type="scientific">Cafeteria roenbergensis</name>
    <name type="common">Marine flagellate</name>
    <dbReference type="NCBI Taxonomy" id="33653"/>
    <lineage>
        <taxon>Eukaryota</taxon>
        <taxon>Sar</taxon>
        <taxon>Stramenopiles</taxon>
        <taxon>Bigyra</taxon>
        <taxon>Opalozoa</taxon>
        <taxon>Bicosoecida</taxon>
        <taxon>Cafeteriaceae</taxon>
        <taxon>Cafeteria</taxon>
    </lineage>
</organism>
<name>A0A5A8DL26_CAFRO</name>
<protein>
    <submittedName>
        <fullName evidence="2">Uncharacterized protein</fullName>
    </submittedName>
</protein>
<dbReference type="Proteomes" id="UP000324907">
    <property type="component" value="Unassembled WGS sequence"/>
</dbReference>
<evidence type="ECO:0000313" key="2">
    <source>
        <dbReference type="EMBL" id="KAA0164521.1"/>
    </source>
</evidence>
<proteinExistence type="predicted"/>
<dbReference type="OMA" id="YEKNCAN"/>
<keyword evidence="3" id="KW-1185">Reference proteome</keyword>
<dbReference type="EMBL" id="VLTN01000014">
    <property type="protein sequence ID" value="KAA0153863.1"/>
    <property type="molecule type" value="Genomic_DNA"/>
</dbReference>
<dbReference type="Proteomes" id="UP000323011">
    <property type="component" value="Unassembled WGS sequence"/>
</dbReference>
<evidence type="ECO:0000313" key="4">
    <source>
        <dbReference type="Proteomes" id="UP000324907"/>
    </source>
</evidence>
<gene>
    <name evidence="2" type="ORF">FNF28_03862</name>
    <name evidence="1" type="ORF">FNF29_02852</name>
</gene>